<name>A0ABT5T8I7_9RHOB</name>
<evidence type="ECO:0000313" key="3">
    <source>
        <dbReference type="EMBL" id="MDD7971437.1"/>
    </source>
</evidence>
<feature type="transmembrane region" description="Helical" evidence="1">
    <location>
        <begin position="236"/>
        <end position="266"/>
    </location>
</feature>
<evidence type="ECO:0000256" key="1">
    <source>
        <dbReference type="SAM" id="Phobius"/>
    </source>
</evidence>
<dbReference type="PANTHER" id="PTHR43646:SF6">
    <property type="entry name" value="PRE-MYCOFACTOCIN GLYCOSYLTRANSFERASE"/>
    <property type="match status" value="1"/>
</dbReference>
<keyword evidence="1" id="KW-0472">Membrane</keyword>
<proteinExistence type="predicted"/>
<dbReference type="SUPFAM" id="SSF53448">
    <property type="entry name" value="Nucleotide-diphospho-sugar transferases"/>
    <property type="match status" value="1"/>
</dbReference>
<dbReference type="InterPro" id="IPR029044">
    <property type="entry name" value="Nucleotide-diphossugar_trans"/>
</dbReference>
<feature type="transmembrane region" description="Helical" evidence="1">
    <location>
        <begin position="286"/>
        <end position="309"/>
    </location>
</feature>
<evidence type="ECO:0000259" key="2">
    <source>
        <dbReference type="Pfam" id="PF00535"/>
    </source>
</evidence>
<dbReference type="EMBL" id="JAQZSM010000007">
    <property type="protein sequence ID" value="MDD7971437.1"/>
    <property type="molecule type" value="Genomic_DNA"/>
</dbReference>
<protein>
    <submittedName>
        <fullName evidence="3">Glycosyltransferase family A protein</fullName>
    </submittedName>
</protein>
<dbReference type="Proteomes" id="UP001431784">
    <property type="component" value="Unassembled WGS sequence"/>
</dbReference>
<dbReference type="Pfam" id="PF00535">
    <property type="entry name" value="Glycos_transf_2"/>
    <property type="match status" value="1"/>
</dbReference>
<accession>A0ABT5T8I7</accession>
<reference evidence="3" key="1">
    <citation type="submission" date="2023-02" db="EMBL/GenBank/DDBJ databases">
        <title>Description of Roseinatronobacter alkalisoli sp. nov., an alkaliphilic bacerium isolated from soda soil.</title>
        <authorList>
            <person name="Wei W."/>
        </authorList>
    </citation>
    <scope>NUCLEOTIDE SEQUENCE</scope>
    <source>
        <strain evidence="3">HJB301</strain>
    </source>
</reference>
<dbReference type="InterPro" id="IPR001173">
    <property type="entry name" value="Glyco_trans_2-like"/>
</dbReference>
<feature type="domain" description="Glycosyltransferase 2-like" evidence="2">
    <location>
        <begin position="9"/>
        <end position="131"/>
    </location>
</feature>
<evidence type="ECO:0000313" key="4">
    <source>
        <dbReference type="Proteomes" id="UP001431784"/>
    </source>
</evidence>
<keyword evidence="1" id="KW-1133">Transmembrane helix</keyword>
<keyword evidence="1" id="KW-0812">Transmembrane</keyword>
<dbReference type="Gene3D" id="3.90.550.10">
    <property type="entry name" value="Spore Coat Polysaccharide Biosynthesis Protein SpsA, Chain A"/>
    <property type="match status" value="1"/>
</dbReference>
<organism evidence="3 4">
    <name type="scientific">Roseinatronobacter alkalisoli</name>
    <dbReference type="NCBI Taxonomy" id="3028235"/>
    <lineage>
        <taxon>Bacteria</taxon>
        <taxon>Pseudomonadati</taxon>
        <taxon>Pseudomonadota</taxon>
        <taxon>Alphaproteobacteria</taxon>
        <taxon>Rhodobacterales</taxon>
        <taxon>Paracoccaceae</taxon>
        <taxon>Roseinatronobacter</taxon>
    </lineage>
</organism>
<dbReference type="PANTHER" id="PTHR43646">
    <property type="entry name" value="GLYCOSYLTRANSFERASE"/>
    <property type="match status" value="1"/>
</dbReference>
<sequence length="323" mass="35594">MGAVQFDAIVIGRNEGDRLVRALAQVTPEARRVVYVDSGSTDDSVAHARAAGAQVVDLDPARPFTAARARNEGFAALGDDPAEFVHFIDGDCILAPDWPATALAFLQDHPKAALVHGYHIEDAPDASVYNWLTDQEWKMATGPDARGLGTFMGRSAAFAAVGGFRDDMIAAEDDELFFRLRKSGWQTWCVPDQMSGHDVRLLKFAGWFRRMIRAGHSFSELGVLHSGAARAPRLRAVFWAGVLPVLALLGLWLWPPLSALVLALYALSLARLWRRSMAQGLAPDRAVKAAALLVICKFANLYGMATYWIRRFRRSDAKIIEYK</sequence>
<comment type="caution">
    <text evidence="3">The sequence shown here is derived from an EMBL/GenBank/DDBJ whole genome shotgun (WGS) entry which is preliminary data.</text>
</comment>
<gene>
    <name evidence="3" type="ORF">PUT78_10005</name>
</gene>
<keyword evidence="4" id="KW-1185">Reference proteome</keyword>
<dbReference type="CDD" id="cd00761">
    <property type="entry name" value="Glyco_tranf_GTA_type"/>
    <property type="match status" value="1"/>
</dbReference>
<dbReference type="RefSeq" id="WP_274352119.1">
    <property type="nucleotide sequence ID" value="NZ_JAQZSM010000007.1"/>
</dbReference>